<evidence type="ECO:0000313" key="6">
    <source>
        <dbReference type="Proteomes" id="UP000239007"/>
    </source>
</evidence>
<dbReference type="Gene3D" id="1.20.59.10">
    <property type="entry name" value="Chorismate mutase"/>
    <property type="match status" value="1"/>
</dbReference>
<dbReference type="PANTHER" id="PTHR21363">
    <property type="entry name" value="PREPHENATE DEHYDROGENASE"/>
    <property type="match status" value="1"/>
</dbReference>
<keyword evidence="1 2" id="KW-0560">Oxidoreductase</keyword>
<comment type="caution">
    <text evidence="5">The sequence shown here is derived from an EMBL/GenBank/DDBJ whole genome shotgun (WGS) entry which is preliminary data.</text>
</comment>
<dbReference type="PROSITE" id="PS51176">
    <property type="entry name" value="PDH_ADH"/>
    <property type="match status" value="1"/>
</dbReference>
<dbReference type="InterPro" id="IPR008244">
    <property type="entry name" value="Chor_mut/prephenate_DH_T"/>
</dbReference>
<dbReference type="InterPro" id="IPR050812">
    <property type="entry name" value="Preph/Arog_dehydrog"/>
</dbReference>
<dbReference type="UniPathway" id="UPA00120">
    <property type="reaction ID" value="UER00203"/>
</dbReference>
<dbReference type="GO" id="GO:0006571">
    <property type="term" value="P:tyrosine biosynthetic process"/>
    <property type="evidence" value="ECO:0007669"/>
    <property type="project" value="UniProtKB-UniPathway"/>
</dbReference>
<dbReference type="SUPFAM" id="SSF51735">
    <property type="entry name" value="NAD(P)-binding Rossmann-fold domains"/>
    <property type="match status" value="1"/>
</dbReference>
<evidence type="ECO:0000259" key="3">
    <source>
        <dbReference type="PROSITE" id="PS51168"/>
    </source>
</evidence>
<dbReference type="UniPathway" id="UPA00122">
    <property type="reaction ID" value="UER00961"/>
</dbReference>
<comment type="subcellular location">
    <subcellularLocation>
        <location evidence="2">Cytoplasm</location>
    </subcellularLocation>
</comment>
<dbReference type="InterPro" id="IPR036263">
    <property type="entry name" value="Chorismate_II_sf"/>
</dbReference>
<dbReference type="InterPro" id="IPR011277">
    <property type="entry name" value="CM_T"/>
</dbReference>
<evidence type="ECO:0000256" key="1">
    <source>
        <dbReference type="ARBA" id="ARBA00023002"/>
    </source>
</evidence>
<dbReference type="EMBL" id="MSCH01000003">
    <property type="protein sequence ID" value="PQJ54961.1"/>
    <property type="molecule type" value="Genomic_DNA"/>
</dbReference>
<dbReference type="InterPro" id="IPR036979">
    <property type="entry name" value="CM_dom_sf"/>
</dbReference>
<dbReference type="SMART" id="SM00830">
    <property type="entry name" value="CM_2"/>
    <property type="match status" value="1"/>
</dbReference>
<keyword evidence="6" id="KW-1185">Reference proteome</keyword>
<keyword evidence="2" id="KW-0028">Amino-acid biosynthesis</keyword>
<keyword evidence="2" id="KW-0963">Cytoplasm</keyword>
<dbReference type="GO" id="GO:0004106">
    <property type="term" value="F:chorismate mutase activity"/>
    <property type="evidence" value="ECO:0007669"/>
    <property type="project" value="InterPro"/>
</dbReference>
<keyword evidence="2" id="KW-0827">Tyrosine biosynthesis</keyword>
<comment type="pathway">
    <text evidence="2">Amino-acid biosynthesis; L-tyrosine biosynthesis; (4-hydroxyphenyl)pyruvate from prephenate (NAD(+) route): step 1/1.</text>
</comment>
<dbReference type="InterPro" id="IPR046826">
    <property type="entry name" value="PDH_N"/>
</dbReference>
<evidence type="ECO:0000313" key="5">
    <source>
        <dbReference type="EMBL" id="PQJ54961.1"/>
    </source>
</evidence>
<dbReference type="InterPro" id="IPR008927">
    <property type="entry name" value="6-PGluconate_DH-like_C_sf"/>
</dbReference>
<evidence type="ECO:0000256" key="2">
    <source>
        <dbReference type="PIRNR" id="PIRNR001499"/>
    </source>
</evidence>
<dbReference type="InterPro" id="IPR036291">
    <property type="entry name" value="NAD(P)-bd_dom_sf"/>
</dbReference>
<dbReference type="Pfam" id="PF02153">
    <property type="entry name" value="PDH_N"/>
    <property type="match status" value="1"/>
</dbReference>
<comment type="pathway">
    <text evidence="2">Metabolic intermediate biosynthesis; prephenate biosynthesis; prephenate from chorismate: step 1/1.</text>
</comment>
<dbReference type="Proteomes" id="UP000239007">
    <property type="component" value="Unassembled WGS sequence"/>
</dbReference>
<dbReference type="PANTHER" id="PTHR21363:SF0">
    <property type="entry name" value="PREPHENATE DEHYDROGENASE [NADP(+)]"/>
    <property type="match status" value="1"/>
</dbReference>
<dbReference type="RefSeq" id="WP_105053484.1">
    <property type="nucleotide sequence ID" value="NZ_BMYG01000001.1"/>
</dbReference>
<dbReference type="InterPro" id="IPR003099">
    <property type="entry name" value="Prephen_DH"/>
</dbReference>
<evidence type="ECO:0000259" key="4">
    <source>
        <dbReference type="PROSITE" id="PS51176"/>
    </source>
</evidence>
<dbReference type="NCBIfam" id="NF008400">
    <property type="entry name" value="PRK11199.1"/>
    <property type="match status" value="1"/>
</dbReference>
<keyword evidence="2" id="KW-0057">Aromatic amino acid biosynthesis</keyword>
<sequence>MALNNLRDEIDKLDTQLVELLAKRQAITTAVGKYKQEVGKPIYDPQREAELISKRRDLAASLNVEPDLIEDLLRRIMRESYQSQHVSYLCVLPEKSKVVIVGGKGALGSRFCDMFTRSNYLVEVIEQDDWPHIDSKIKDAKLVLITVPIKITEQVIAKLPELASDCVLADLTSLKHAPLNAMLDKHTGPVVGLHPMFGPDVPNFVKQVFVVCEGRFPEQYQWLLDQIKIWGAMLQVDDAAEHDTSMELIQAMRHFTTFVYGQFLSNEKPDLDQLLRLSSPIYRLELAMTGRLFAQDPNLYADIIFGAKNALELAIRFRQELDEAITLLQNNDKESFKQSFHVVAQWFGGKSNEFLADSRSLLKSAQDSRILK</sequence>
<dbReference type="PROSITE" id="PS51168">
    <property type="entry name" value="CHORISMATE_MUT_2"/>
    <property type="match status" value="1"/>
</dbReference>
<dbReference type="GO" id="GO:0005737">
    <property type="term" value="C:cytoplasm"/>
    <property type="evidence" value="ECO:0007669"/>
    <property type="project" value="UniProtKB-SubCell"/>
</dbReference>
<dbReference type="InterPro" id="IPR002701">
    <property type="entry name" value="CM_II_prokaryot"/>
</dbReference>
<organism evidence="5 6">
    <name type="scientific">Psychrosphaera saromensis</name>
    <dbReference type="NCBI Taxonomy" id="716813"/>
    <lineage>
        <taxon>Bacteria</taxon>
        <taxon>Pseudomonadati</taxon>
        <taxon>Pseudomonadota</taxon>
        <taxon>Gammaproteobacteria</taxon>
        <taxon>Alteromonadales</taxon>
        <taxon>Pseudoalteromonadaceae</taxon>
        <taxon>Psychrosphaera</taxon>
    </lineage>
</organism>
<dbReference type="GO" id="GO:0008977">
    <property type="term" value="F:prephenate dehydrogenase (NAD+) activity"/>
    <property type="evidence" value="ECO:0007669"/>
    <property type="project" value="InterPro"/>
</dbReference>
<dbReference type="AlphaFoldDB" id="A0A2S7V0B5"/>
<dbReference type="GO" id="GO:0070403">
    <property type="term" value="F:NAD+ binding"/>
    <property type="evidence" value="ECO:0007669"/>
    <property type="project" value="InterPro"/>
</dbReference>
<dbReference type="SUPFAM" id="SSF48179">
    <property type="entry name" value="6-phosphogluconate dehydrogenase C-terminal domain-like"/>
    <property type="match status" value="1"/>
</dbReference>
<feature type="domain" description="Prephenate/arogenate dehydrogenase" evidence="4">
    <location>
        <begin position="96"/>
        <end position="358"/>
    </location>
</feature>
<protein>
    <recommendedName>
        <fullName evidence="2">T-protein</fullName>
    </recommendedName>
</protein>
<dbReference type="InterPro" id="IPR046825">
    <property type="entry name" value="PDH_C"/>
</dbReference>
<dbReference type="Pfam" id="PF01817">
    <property type="entry name" value="CM_2"/>
    <property type="match status" value="1"/>
</dbReference>
<reference evidence="5 6" key="1">
    <citation type="submission" date="2016-12" db="EMBL/GenBank/DDBJ databases">
        <title>Diversity of luminous bacteria.</title>
        <authorList>
            <person name="Yoshizawa S."/>
            <person name="Kogure K."/>
        </authorList>
    </citation>
    <scope>NUCLEOTIDE SEQUENCE [LARGE SCALE GENOMIC DNA]</scope>
    <source>
        <strain evidence="5 6">SA4-48</strain>
    </source>
</reference>
<proteinExistence type="predicted"/>
<name>A0A2S7V0B5_9GAMM</name>
<dbReference type="Gene3D" id="1.10.3660.10">
    <property type="entry name" value="6-phosphogluconate dehydrogenase C-terminal like domain"/>
    <property type="match status" value="1"/>
</dbReference>
<keyword evidence="2" id="KW-0413">Isomerase</keyword>
<accession>A0A2S7V0B5</accession>
<gene>
    <name evidence="5" type="primary">tyrA</name>
    <name evidence="5" type="ORF">BTO11_15730</name>
</gene>
<dbReference type="PIRSF" id="PIRSF001499">
    <property type="entry name" value="Chor_mut_pdh_Tpr"/>
    <property type="match status" value="1"/>
</dbReference>
<dbReference type="Gene3D" id="3.40.50.720">
    <property type="entry name" value="NAD(P)-binding Rossmann-like Domain"/>
    <property type="match status" value="1"/>
</dbReference>
<dbReference type="OrthoDB" id="6198144at2"/>
<dbReference type="GO" id="GO:0046417">
    <property type="term" value="P:chorismate metabolic process"/>
    <property type="evidence" value="ECO:0007669"/>
    <property type="project" value="InterPro"/>
</dbReference>
<feature type="domain" description="Chorismate mutase" evidence="3">
    <location>
        <begin position="1"/>
        <end position="88"/>
    </location>
</feature>
<dbReference type="GO" id="GO:0004665">
    <property type="term" value="F:prephenate dehydrogenase (NADP+) activity"/>
    <property type="evidence" value="ECO:0007669"/>
    <property type="project" value="InterPro"/>
</dbReference>
<dbReference type="NCBIfam" id="TIGR01799">
    <property type="entry name" value="CM_T"/>
    <property type="match status" value="1"/>
</dbReference>
<dbReference type="Pfam" id="PF20463">
    <property type="entry name" value="PDH_C"/>
    <property type="match status" value="1"/>
</dbReference>
<keyword evidence="2" id="KW-0520">NAD</keyword>
<dbReference type="SUPFAM" id="SSF48600">
    <property type="entry name" value="Chorismate mutase II"/>
    <property type="match status" value="1"/>
</dbReference>